<dbReference type="MEROPS" id="A22.A02"/>
<dbReference type="PANTHER" id="PTHR10202:SF13">
    <property type="entry name" value="PRESENILIN HOMOLOG"/>
    <property type="match status" value="1"/>
</dbReference>
<keyword evidence="6 10" id="KW-0333">Golgi apparatus</keyword>
<dbReference type="HOGENOM" id="CLU_022975_2_0_1"/>
<proteinExistence type="inferred from homology"/>
<evidence type="ECO:0000313" key="13">
    <source>
        <dbReference type="Proteomes" id="UP000001514"/>
    </source>
</evidence>
<dbReference type="InterPro" id="IPR006639">
    <property type="entry name" value="Preselin/SPP"/>
</dbReference>
<evidence type="ECO:0000313" key="12">
    <source>
        <dbReference type="EMBL" id="EFJ28395.1"/>
    </source>
</evidence>
<dbReference type="KEGG" id="smo:SELMODRAFT_65341"/>
<comment type="function">
    <text evidence="8 10">Probable subunit of the gamma-secretase complex, an endoprotease complex that catalyzes the intramembrane cleavage of integral membrane proteins such as Notch receptors.</text>
</comment>
<comment type="domain">
    <text evidence="10">The PAL motif is required for normal active site conformation.</text>
</comment>
<dbReference type="STRING" id="88036.D8RGP0"/>
<dbReference type="Gramene" id="EFJ28395">
    <property type="protein sequence ID" value="EFJ28395"/>
    <property type="gene ID" value="SELMODRAFT_65341"/>
</dbReference>
<dbReference type="GO" id="GO:0007219">
    <property type="term" value="P:Notch signaling pathway"/>
    <property type="evidence" value="ECO:0007669"/>
    <property type="project" value="UniProtKB-KW"/>
</dbReference>
<dbReference type="FunCoup" id="D8RGP0">
    <property type="interactions" value="4078"/>
</dbReference>
<dbReference type="eggNOG" id="KOG2736">
    <property type="taxonomic scope" value="Eukaryota"/>
</dbReference>
<keyword evidence="10" id="KW-0378">Hydrolase</keyword>
<keyword evidence="5 10" id="KW-1133">Transmembrane helix</keyword>
<dbReference type="Gramene" id="EFJ20409">
    <property type="protein sequence ID" value="EFJ20409"/>
    <property type="gene ID" value="SELMODRAFT_55385"/>
</dbReference>
<evidence type="ECO:0000256" key="10">
    <source>
        <dbReference type="RuleBase" id="RU361148"/>
    </source>
</evidence>
<accession>D8RGP0</accession>
<reference evidence="12 13" key="1">
    <citation type="journal article" date="2011" name="Science">
        <title>The Selaginella genome identifies genetic changes associated with the evolution of vascular plants.</title>
        <authorList>
            <person name="Banks J.A."/>
            <person name="Nishiyama T."/>
            <person name="Hasebe M."/>
            <person name="Bowman J.L."/>
            <person name="Gribskov M."/>
            <person name="dePamphilis C."/>
            <person name="Albert V.A."/>
            <person name="Aono N."/>
            <person name="Aoyama T."/>
            <person name="Ambrose B.A."/>
            <person name="Ashton N.W."/>
            <person name="Axtell M.J."/>
            <person name="Barker E."/>
            <person name="Barker M.S."/>
            <person name="Bennetzen J.L."/>
            <person name="Bonawitz N.D."/>
            <person name="Chapple C."/>
            <person name="Cheng C."/>
            <person name="Correa L.G."/>
            <person name="Dacre M."/>
            <person name="DeBarry J."/>
            <person name="Dreyer I."/>
            <person name="Elias M."/>
            <person name="Engstrom E.M."/>
            <person name="Estelle M."/>
            <person name="Feng L."/>
            <person name="Finet C."/>
            <person name="Floyd S.K."/>
            <person name="Frommer W.B."/>
            <person name="Fujita T."/>
            <person name="Gramzow L."/>
            <person name="Gutensohn M."/>
            <person name="Harholt J."/>
            <person name="Hattori M."/>
            <person name="Heyl A."/>
            <person name="Hirai T."/>
            <person name="Hiwatashi Y."/>
            <person name="Ishikawa M."/>
            <person name="Iwata M."/>
            <person name="Karol K.G."/>
            <person name="Koehler B."/>
            <person name="Kolukisaoglu U."/>
            <person name="Kubo M."/>
            <person name="Kurata T."/>
            <person name="Lalonde S."/>
            <person name="Li K."/>
            <person name="Li Y."/>
            <person name="Litt A."/>
            <person name="Lyons E."/>
            <person name="Manning G."/>
            <person name="Maruyama T."/>
            <person name="Michael T.P."/>
            <person name="Mikami K."/>
            <person name="Miyazaki S."/>
            <person name="Morinaga S."/>
            <person name="Murata T."/>
            <person name="Mueller-Roeber B."/>
            <person name="Nelson D.R."/>
            <person name="Obara M."/>
            <person name="Oguri Y."/>
            <person name="Olmstead R.G."/>
            <person name="Onodera N."/>
            <person name="Petersen B.L."/>
            <person name="Pils B."/>
            <person name="Prigge M."/>
            <person name="Rensing S.A."/>
            <person name="Riano-Pachon D.M."/>
            <person name="Roberts A.W."/>
            <person name="Sato Y."/>
            <person name="Scheller H.V."/>
            <person name="Schulz B."/>
            <person name="Schulz C."/>
            <person name="Shakirov E.V."/>
            <person name="Shibagaki N."/>
            <person name="Shinohara N."/>
            <person name="Shippen D.E."/>
            <person name="Soerensen I."/>
            <person name="Sotooka R."/>
            <person name="Sugimoto N."/>
            <person name="Sugita M."/>
            <person name="Sumikawa N."/>
            <person name="Tanurdzic M."/>
            <person name="Theissen G."/>
            <person name="Ulvskov P."/>
            <person name="Wakazuki S."/>
            <person name="Weng J.K."/>
            <person name="Willats W.W."/>
            <person name="Wipf D."/>
            <person name="Wolf P.G."/>
            <person name="Yang L."/>
            <person name="Zimmer A.D."/>
            <person name="Zhu Q."/>
            <person name="Mitros T."/>
            <person name="Hellsten U."/>
            <person name="Loque D."/>
            <person name="Otillar R."/>
            <person name="Salamov A."/>
            <person name="Schmutz J."/>
            <person name="Shapiro H."/>
            <person name="Lindquist E."/>
            <person name="Lucas S."/>
            <person name="Rokhsar D."/>
            <person name="Grigoriev I.V."/>
        </authorList>
    </citation>
    <scope>NUCLEOTIDE SEQUENCE [LARGE SCALE GENOMIC DNA]</scope>
</reference>
<sequence>SLLESLGAELVSILAPVSACMLFVVLLVRALVVNSSQLQAPAIALVIYAEDPSDSTSEKLGGALLNALVFVAFVTAATFLLVGLFYLRCTKCLRLYVSFSIFNVLVYLGAALGVLFVQTYSLPVDVITFSVVIFNFGVVGVLVAFPVMPVPIIFTQGYLVLIGMLTAFWFTFLPEWTTWFLLVAMALYDIAAVLLPGGPLNMLLELASKREEELPALVYESRPVVRPGQQGSQSRRWRRRVVVAASPSTSAETAPHVDHRMETLSAFMANEERAAGAIHDELRELNNDGSEGGELGRIESVTEGGIKLGLGDFIFYSVLVGRAAMFDLMTVWACYLAIVAGLGATLALLAVWRRALPALPISISLGVVFYFLTRLVLEPYVLQLDTRLVFF</sequence>
<dbReference type="InterPro" id="IPR042524">
    <property type="entry name" value="Presenilin_C"/>
</dbReference>
<dbReference type="GO" id="GO:0016485">
    <property type="term" value="P:protein processing"/>
    <property type="evidence" value="ECO:0007669"/>
    <property type="project" value="InterPro"/>
</dbReference>
<dbReference type="PRINTS" id="PR01072">
    <property type="entry name" value="PRESENILIN"/>
</dbReference>
<feature type="transmembrane region" description="Helical" evidence="10">
    <location>
        <begin position="178"/>
        <end position="200"/>
    </location>
</feature>
<feature type="transmembrane region" description="Helical" evidence="10">
    <location>
        <begin position="358"/>
        <end position="377"/>
    </location>
</feature>
<dbReference type="GO" id="GO:0004175">
    <property type="term" value="F:endopeptidase activity"/>
    <property type="evidence" value="ECO:0000318"/>
    <property type="project" value="GO_Central"/>
</dbReference>
<evidence type="ECO:0000256" key="8">
    <source>
        <dbReference type="ARBA" id="ARBA00059584"/>
    </source>
</evidence>
<dbReference type="GO" id="GO:0006509">
    <property type="term" value="P:membrane protein ectodomain proteolysis"/>
    <property type="evidence" value="ECO:0000318"/>
    <property type="project" value="GO_Central"/>
</dbReference>
<dbReference type="Proteomes" id="UP000001514">
    <property type="component" value="Unassembled WGS sequence"/>
</dbReference>
<evidence type="ECO:0000256" key="5">
    <source>
        <dbReference type="ARBA" id="ARBA00022989"/>
    </source>
</evidence>
<comment type="similarity">
    <text evidence="1 10">Belongs to the peptidase A22A family.</text>
</comment>
<dbReference type="Pfam" id="PF01080">
    <property type="entry name" value="Presenilin"/>
    <property type="match status" value="2"/>
</dbReference>
<dbReference type="GO" id="GO:0005789">
    <property type="term" value="C:endoplasmic reticulum membrane"/>
    <property type="evidence" value="ECO:0007669"/>
    <property type="project" value="UniProtKB-SubCell"/>
</dbReference>
<protein>
    <recommendedName>
        <fullName evidence="10">Presenilin</fullName>
        <ecNumber evidence="10">3.4.23.-</ecNumber>
    </recommendedName>
</protein>
<dbReference type="EMBL" id="GL377602">
    <property type="protein sequence ID" value="EFJ20409.1"/>
    <property type="molecule type" value="Genomic_DNA"/>
</dbReference>
<evidence type="ECO:0000256" key="1">
    <source>
        <dbReference type="ARBA" id="ARBA00008604"/>
    </source>
</evidence>
<evidence type="ECO:0000313" key="11">
    <source>
        <dbReference type="EMBL" id="EFJ20409.1"/>
    </source>
</evidence>
<organism evidence="13">
    <name type="scientific">Selaginella moellendorffii</name>
    <name type="common">Spikemoss</name>
    <dbReference type="NCBI Taxonomy" id="88036"/>
    <lineage>
        <taxon>Eukaryota</taxon>
        <taxon>Viridiplantae</taxon>
        <taxon>Streptophyta</taxon>
        <taxon>Embryophyta</taxon>
        <taxon>Tracheophyta</taxon>
        <taxon>Lycopodiopsida</taxon>
        <taxon>Selaginellales</taxon>
        <taxon>Selaginellaceae</taxon>
        <taxon>Selaginella</taxon>
    </lineage>
</organism>
<dbReference type="SMART" id="SM00730">
    <property type="entry name" value="PSN"/>
    <property type="match status" value="1"/>
</dbReference>
<evidence type="ECO:0000256" key="6">
    <source>
        <dbReference type="ARBA" id="ARBA00023034"/>
    </source>
</evidence>
<feature type="non-terminal residue" evidence="12">
    <location>
        <position position="1"/>
    </location>
</feature>
<comment type="subunit">
    <text evidence="9">Homodimer. Probable component of the gamma-secretase complex, a complex composed of a presenilin homodimer, nicastrin, APH1 and PEN2.</text>
</comment>
<evidence type="ECO:0000256" key="9">
    <source>
        <dbReference type="ARBA" id="ARBA00062638"/>
    </source>
</evidence>
<keyword evidence="2 10" id="KW-0812">Transmembrane</keyword>
<evidence type="ECO:0000256" key="2">
    <source>
        <dbReference type="ARBA" id="ARBA00022692"/>
    </source>
</evidence>
<evidence type="ECO:0000256" key="4">
    <source>
        <dbReference type="ARBA" id="ARBA00022976"/>
    </source>
</evidence>
<dbReference type="GO" id="GO:0042500">
    <property type="term" value="F:aspartic endopeptidase activity, intramembrane cleaving"/>
    <property type="evidence" value="ECO:0007669"/>
    <property type="project" value="InterPro"/>
</dbReference>
<dbReference type="GO" id="GO:0000139">
    <property type="term" value="C:Golgi membrane"/>
    <property type="evidence" value="ECO:0007669"/>
    <property type="project" value="UniProtKB-SubCell"/>
</dbReference>
<keyword evidence="7 10" id="KW-0472">Membrane</keyword>
<keyword evidence="4 10" id="KW-0914">Notch signaling pathway</keyword>
<dbReference type="AlphaFoldDB" id="D8RGP0"/>
<comment type="subcellular location">
    <subcellularLocation>
        <location evidence="10">Endoplasmic reticulum membrane</location>
        <topology evidence="10">Multi-pass membrane protein</topology>
    </subcellularLocation>
    <subcellularLocation>
        <location evidence="10">Golgi apparatus membrane</location>
        <topology evidence="10">Multi-pass membrane protein</topology>
    </subcellularLocation>
</comment>
<dbReference type="GO" id="GO:0005798">
    <property type="term" value="C:Golgi-associated vesicle"/>
    <property type="evidence" value="ECO:0007669"/>
    <property type="project" value="UniProtKB-ARBA"/>
</dbReference>
<dbReference type="EC" id="3.4.23.-" evidence="10"/>
<dbReference type="GO" id="GO:0070765">
    <property type="term" value="C:gamma-secretase complex"/>
    <property type="evidence" value="ECO:0000318"/>
    <property type="project" value="GO_Central"/>
</dbReference>
<gene>
    <name evidence="11" type="ORF">SELMODRAFT_55385</name>
    <name evidence="12" type="ORF">SELMODRAFT_65341</name>
</gene>
<name>D8RGP0_SELML</name>
<feature type="transmembrane region" description="Helical" evidence="10">
    <location>
        <begin position="126"/>
        <end position="145"/>
    </location>
</feature>
<keyword evidence="10" id="KW-0645">Protease</keyword>
<dbReference type="PANTHER" id="PTHR10202">
    <property type="entry name" value="PRESENILIN"/>
    <property type="match status" value="1"/>
</dbReference>
<evidence type="ECO:0000256" key="7">
    <source>
        <dbReference type="ARBA" id="ARBA00023136"/>
    </source>
</evidence>
<keyword evidence="13" id="KW-1185">Reference proteome</keyword>
<keyword evidence="3 10" id="KW-0256">Endoplasmic reticulum</keyword>
<feature type="transmembrane region" description="Helical" evidence="10">
    <location>
        <begin position="99"/>
        <end position="120"/>
    </location>
</feature>
<feature type="transmembrane region" description="Helical" evidence="10">
    <location>
        <begin position="152"/>
        <end position="172"/>
    </location>
</feature>
<dbReference type="EMBL" id="GL377579">
    <property type="protein sequence ID" value="EFJ28395.1"/>
    <property type="molecule type" value="Genomic_DNA"/>
</dbReference>
<dbReference type="KEGG" id="smo:SELMODRAFT_55385"/>
<dbReference type="FunFam" id="1.10.472.100:FF:000002">
    <property type="entry name" value="Presenilin"/>
    <property type="match status" value="1"/>
</dbReference>
<feature type="transmembrane region" description="Helical" evidence="10">
    <location>
        <begin position="63"/>
        <end position="87"/>
    </location>
</feature>
<dbReference type="InParanoid" id="D8RGP0"/>
<feature type="transmembrane region" description="Helical" evidence="10">
    <location>
        <begin position="332"/>
        <end position="352"/>
    </location>
</feature>
<feature type="transmembrane region" description="Helical" evidence="10">
    <location>
        <begin position="12"/>
        <end position="32"/>
    </location>
</feature>
<dbReference type="Gene3D" id="1.10.472.100">
    <property type="entry name" value="Presenilin"/>
    <property type="match status" value="1"/>
</dbReference>
<dbReference type="InterPro" id="IPR001108">
    <property type="entry name" value="Peptidase_A22A"/>
</dbReference>
<dbReference type="OMA" id="WNVGMAG"/>
<feature type="non-terminal residue" evidence="12">
    <location>
        <position position="391"/>
    </location>
</feature>
<evidence type="ECO:0000256" key="3">
    <source>
        <dbReference type="ARBA" id="ARBA00022824"/>
    </source>
</evidence>